<dbReference type="PANTHER" id="PTHR35006:SF2">
    <property type="entry name" value="GLYOXALASE FAMILY PROTEIN (AFU_ORTHOLOGUE AFUA_5G14830)"/>
    <property type="match status" value="1"/>
</dbReference>
<proteinExistence type="predicted"/>
<dbReference type="PANTHER" id="PTHR35006">
    <property type="entry name" value="GLYOXALASE FAMILY PROTEIN (AFU_ORTHOLOGUE AFUA_5G14830)"/>
    <property type="match status" value="1"/>
</dbReference>
<dbReference type="InterPro" id="IPR029068">
    <property type="entry name" value="Glyas_Bleomycin-R_OHBP_Dase"/>
</dbReference>
<gene>
    <name evidence="1" type="ORF">SAMN05421548_13420</name>
</gene>
<evidence type="ECO:0000313" key="2">
    <source>
        <dbReference type="Proteomes" id="UP000198908"/>
    </source>
</evidence>
<name>A0A1G7AH32_9BURK</name>
<protein>
    <recommendedName>
        <fullName evidence="3">Glyoxalase/Bleomycin resistance protein/Dioxygenase superfamily protein</fullName>
    </recommendedName>
</protein>
<evidence type="ECO:0008006" key="3">
    <source>
        <dbReference type="Google" id="ProtNLM"/>
    </source>
</evidence>
<dbReference type="SUPFAM" id="SSF54593">
    <property type="entry name" value="Glyoxalase/Bleomycin resistance protein/Dihydroxybiphenyl dioxygenase"/>
    <property type="match status" value="1"/>
</dbReference>
<sequence length="54" mass="5972">MEGFHERGLRAGAKDNGAPGLRLDYSPDYYAAFLIDPEGNNVEAVCYADHEREA</sequence>
<evidence type="ECO:0000313" key="1">
    <source>
        <dbReference type="EMBL" id="SDE14238.1"/>
    </source>
</evidence>
<dbReference type="Proteomes" id="UP000198908">
    <property type="component" value="Unassembled WGS sequence"/>
</dbReference>
<dbReference type="AlphaFoldDB" id="A0A1G7AH32"/>
<organism evidence="1 2">
    <name type="scientific">Paraburkholderia lycopersici</name>
    <dbReference type="NCBI Taxonomy" id="416944"/>
    <lineage>
        <taxon>Bacteria</taxon>
        <taxon>Pseudomonadati</taxon>
        <taxon>Pseudomonadota</taxon>
        <taxon>Betaproteobacteria</taxon>
        <taxon>Burkholderiales</taxon>
        <taxon>Burkholderiaceae</taxon>
        <taxon>Paraburkholderia</taxon>
    </lineage>
</organism>
<reference evidence="2" key="1">
    <citation type="submission" date="2016-09" db="EMBL/GenBank/DDBJ databases">
        <authorList>
            <person name="Varghese N."/>
            <person name="Submissions S."/>
        </authorList>
    </citation>
    <scope>NUCLEOTIDE SEQUENCE [LARGE SCALE GENOMIC DNA]</scope>
    <source>
        <strain evidence="2">TNe-862</strain>
    </source>
</reference>
<dbReference type="EMBL" id="FMYQ01000034">
    <property type="protein sequence ID" value="SDE14238.1"/>
    <property type="molecule type" value="Genomic_DNA"/>
</dbReference>
<dbReference type="STRING" id="416944.SAMN05421548_13420"/>
<accession>A0A1G7AH32</accession>
<dbReference type="Gene3D" id="3.10.180.10">
    <property type="entry name" value="2,3-Dihydroxybiphenyl 1,2-Dioxygenase, domain 1"/>
    <property type="match status" value="1"/>
</dbReference>
<keyword evidence="2" id="KW-1185">Reference proteome</keyword>